<dbReference type="Pfam" id="PF22692">
    <property type="entry name" value="LlgE_F_G_D1"/>
    <property type="match status" value="1"/>
</dbReference>
<evidence type="ECO:0000256" key="4">
    <source>
        <dbReference type="RuleBase" id="RU362116"/>
    </source>
</evidence>
<dbReference type="NCBIfam" id="TIGR03506">
    <property type="entry name" value="FlgEFG_subfam"/>
    <property type="match status" value="1"/>
</dbReference>
<dbReference type="Pfam" id="PF06429">
    <property type="entry name" value="Flg_bbr_C"/>
    <property type="match status" value="1"/>
</dbReference>
<dbReference type="GO" id="GO:0005829">
    <property type="term" value="C:cytosol"/>
    <property type="evidence" value="ECO:0007669"/>
    <property type="project" value="TreeGrafter"/>
</dbReference>
<dbReference type="GO" id="GO:0009424">
    <property type="term" value="C:bacterial-type flagellum hook"/>
    <property type="evidence" value="ECO:0007669"/>
    <property type="project" value="TreeGrafter"/>
</dbReference>
<dbReference type="AlphaFoldDB" id="A0AAW3JUY0"/>
<dbReference type="InterPro" id="IPR037925">
    <property type="entry name" value="FlgE/F/G-like"/>
</dbReference>
<dbReference type="PROSITE" id="PS00588">
    <property type="entry name" value="FLAGELLA_BB_ROD"/>
    <property type="match status" value="1"/>
</dbReference>
<protein>
    <recommendedName>
        <fullName evidence="4">Flagellar hook protein FlgE</fullName>
    </recommendedName>
</protein>
<dbReference type="InterPro" id="IPR001444">
    <property type="entry name" value="Flag_bb_rod_N"/>
</dbReference>
<dbReference type="EMBL" id="LLKB01000001">
    <property type="protein sequence ID" value="KQC86708.1"/>
    <property type="molecule type" value="Genomic_DNA"/>
</dbReference>
<dbReference type="RefSeq" id="WP_055942542.1">
    <property type="nucleotide sequence ID" value="NZ_JAQDCV010000001.1"/>
</dbReference>
<evidence type="ECO:0000259" key="5">
    <source>
        <dbReference type="Pfam" id="PF00460"/>
    </source>
</evidence>
<evidence type="ECO:0000256" key="1">
    <source>
        <dbReference type="ARBA" id="ARBA00004117"/>
    </source>
</evidence>
<keyword evidence="9" id="KW-1185">Reference proteome</keyword>
<name>A0AAW3JUY0_9FIRM</name>
<evidence type="ECO:0000313" key="8">
    <source>
        <dbReference type="EMBL" id="KQC86708.1"/>
    </source>
</evidence>
<feature type="domain" description="Flagellar basal-body/hook protein C-terminal" evidence="6">
    <location>
        <begin position="476"/>
        <end position="519"/>
    </location>
</feature>
<organism evidence="8 9">
    <name type="scientific">Butyribacter intestini</name>
    <dbReference type="NCBI Taxonomy" id="1703332"/>
    <lineage>
        <taxon>Bacteria</taxon>
        <taxon>Bacillati</taxon>
        <taxon>Bacillota</taxon>
        <taxon>Clostridia</taxon>
        <taxon>Lachnospirales</taxon>
        <taxon>Lachnospiraceae</taxon>
        <taxon>Butyribacter</taxon>
    </lineage>
</organism>
<dbReference type="Pfam" id="PF00460">
    <property type="entry name" value="Flg_bb_rod"/>
    <property type="match status" value="1"/>
</dbReference>
<feature type="domain" description="Flagellar hook protein FlgE/F/G-like D1" evidence="7">
    <location>
        <begin position="98"/>
        <end position="151"/>
    </location>
</feature>
<evidence type="ECO:0000256" key="2">
    <source>
        <dbReference type="ARBA" id="ARBA00009677"/>
    </source>
</evidence>
<comment type="subcellular location">
    <subcellularLocation>
        <location evidence="1 4">Bacterial flagellum basal body</location>
    </subcellularLocation>
</comment>
<reference evidence="8 9" key="1">
    <citation type="submission" date="2015-10" db="EMBL/GenBank/DDBJ databases">
        <title>Butyribacter intestini gen. nov., sp. nov., a butyric acid-producing bacterium of the family Lachnospiraceae isolated from the human faeces.</title>
        <authorList>
            <person name="Zou Y."/>
            <person name="Xue W."/>
            <person name="Luo G."/>
            <person name="Lv M."/>
        </authorList>
    </citation>
    <scope>NUCLEOTIDE SEQUENCE [LARGE SCALE GENOMIC DNA]</scope>
    <source>
        <strain evidence="8 9">TF01-11</strain>
    </source>
</reference>
<comment type="similarity">
    <text evidence="2 4">Belongs to the flagella basal body rod proteins family.</text>
</comment>
<dbReference type="PANTHER" id="PTHR30435">
    <property type="entry name" value="FLAGELLAR PROTEIN"/>
    <property type="match status" value="1"/>
</dbReference>
<dbReference type="InterPro" id="IPR010930">
    <property type="entry name" value="Flg_bb/hook_C_dom"/>
</dbReference>
<dbReference type="Proteomes" id="UP000050833">
    <property type="component" value="Unassembled WGS sequence"/>
</dbReference>
<dbReference type="GO" id="GO:0009425">
    <property type="term" value="C:bacterial-type flagellum basal body"/>
    <property type="evidence" value="ECO:0007669"/>
    <property type="project" value="UniProtKB-SubCell"/>
</dbReference>
<dbReference type="GO" id="GO:0071978">
    <property type="term" value="P:bacterial-type flagellum-dependent swarming motility"/>
    <property type="evidence" value="ECO:0007669"/>
    <property type="project" value="TreeGrafter"/>
</dbReference>
<accession>A0AAW3JUY0</accession>
<dbReference type="SUPFAM" id="SSF117143">
    <property type="entry name" value="Flagellar hook protein flgE"/>
    <property type="match status" value="1"/>
</dbReference>
<keyword evidence="3 4" id="KW-0975">Bacterial flagellum</keyword>
<sequence length="521" mass="54234">MMRSLYSGVAGLKTHQTKMDVIGNNIANVNTVGFKSSSVNFADQFYQTMSNATGADAATGAAGTNAKQIGLGSTVASITTNITEQGGTQTTNRALDVAINGDSFLIVKSAGATYFTKSGALNVDANGTLYCTTNGATVQGWMAQTDAQGNQSIVKNTVQDLQVMSAANMYYAPTETSAVTITGNIDKADTDLVVNDPTIIDTKNGKKLTFSFYDELGQEYTVKMNLYRNGSGTTGTGTDAQATSVYSVTLADVTDADGNSIFVKKTVANGATSYSSTKVKINLGGVEYTIANETTDINQKTGEFTITGTGTVPTLSFIAETGDFSTVSDANIPNTSTDWGKSLVFQVTDAGTLDNTFTKYVPATDSGGVKVDFSSLTQYSSSGVSSTSYSKGSTKGLGTGNTAGEMSGISIDDKGMIYGTYNNGSKKLLAQIAVATFSNPSGLEAEGDSLFSATLNSGTFDGVGEDVSLSGSFAVGALEMSNVDLAAEFTSMITTQRGFQANSRIITTSDTMLEELVNLKR</sequence>
<dbReference type="InterPro" id="IPR020013">
    <property type="entry name" value="Flagellar_FlgE/F/G"/>
</dbReference>
<evidence type="ECO:0000313" key="9">
    <source>
        <dbReference type="Proteomes" id="UP000050833"/>
    </source>
</evidence>
<gene>
    <name evidence="8" type="ORF">APZ18_05965</name>
</gene>
<dbReference type="InterPro" id="IPR019776">
    <property type="entry name" value="Flagellar_basal_body_rod_CS"/>
</dbReference>
<proteinExistence type="inferred from homology"/>
<dbReference type="PANTHER" id="PTHR30435:SF1">
    <property type="entry name" value="FLAGELLAR HOOK PROTEIN FLGE"/>
    <property type="match status" value="1"/>
</dbReference>
<evidence type="ECO:0000259" key="7">
    <source>
        <dbReference type="Pfam" id="PF22692"/>
    </source>
</evidence>
<dbReference type="InterPro" id="IPR053967">
    <property type="entry name" value="LlgE_F_G-like_D1"/>
</dbReference>
<comment type="caution">
    <text evidence="8">The sequence shown here is derived from an EMBL/GenBank/DDBJ whole genome shotgun (WGS) entry which is preliminary data.</text>
</comment>
<feature type="domain" description="Flagellar basal body rod protein N-terminal" evidence="5">
    <location>
        <begin position="5"/>
        <end position="35"/>
    </location>
</feature>
<evidence type="ECO:0000256" key="3">
    <source>
        <dbReference type="ARBA" id="ARBA00023143"/>
    </source>
</evidence>
<comment type="function">
    <text evidence="4">A flexible structure which links the flagellar filament to the drive apparatus in the basal body.</text>
</comment>
<evidence type="ECO:0000259" key="6">
    <source>
        <dbReference type="Pfam" id="PF06429"/>
    </source>
</evidence>